<feature type="transmembrane region" description="Helical" evidence="8">
    <location>
        <begin position="357"/>
        <end position="378"/>
    </location>
</feature>
<feature type="transmembrane region" description="Helical" evidence="8">
    <location>
        <begin position="239"/>
        <end position="257"/>
    </location>
</feature>
<evidence type="ECO:0000256" key="8">
    <source>
        <dbReference type="SAM" id="Phobius"/>
    </source>
</evidence>
<dbReference type="RefSeq" id="WP_166529998.1">
    <property type="nucleotide sequence ID" value="NZ_JAGSOT010000007.1"/>
</dbReference>
<keyword evidence="3" id="KW-0813">Transport</keyword>
<dbReference type="InterPro" id="IPR020846">
    <property type="entry name" value="MFS_dom"/>
</dbReference>
<feature type="transmembrane region" description="Helical" evidence="8">
    <location>
        <begin position="130"/>
        <end position="155"/>
    </location>
</feature>
<feature type="transmembrane region" description="Helical" evidence="8">
    <location>
        <begin position="44"/>
        <end position="65"/>
    </location>
</feature>
<feature type="domain" description="Major facilitator superfamily (MFS) profile" evidence="11">
    <location>
        <begin position="6"/>
        <end position="381"/>
    </location>
</feature>
<dbReference type="PROSITE" id="PS50113">
    <property type="entry name" value="PAC"/>
    <property type="match status" value="1"/>
</dbReference>
<dbReference type="Pfam" id="PF07690">
    <property type="entry name" value="MFS_1"/>
    <property type="match status" value="1"/>
</dbReference>
<evidence type="ECO:0000259" key="11">
    <source>
        <dbReference type="PROSITE" id="PS50850"/>
    </source>
</evidence>
<dbReference type="PANTHER" id="PTHR23515">
    <property type="entry name" value="HIGH-AFFINITY NITRATE TRANSPORTER 2.3"/>
    <property type="match status" value="1"/>
</dbReference>
<dbReference type="SUPFAM" id="SSF55785">
    <property type="entry name" value="PYP-like sensor domain (PAS domain)"/>
    <property type="match status" value="1"/>
</dbReference>
<dbReference type="GO" id="GO:0015112">
    <property type="term" value="F:nitrate transmembrane transporter activity"/>
    <property type="evidence" value="ECO:0007669"/>
    <property type="project" value="InterPro"/>
</dbReference>
<dbReference type="InterPro" id="IPR000014">
    <property type="entry name" value="PAS"/>
</dbReference>
<feature type="transmembrane region" description="Helical" evidence="8">
    <location>
        <begin position="201"/>
        <end position="227"/>
    </location>
</feature>
<dbReference type="AlphaFoldDB" id="A0A941DRD8"/>
<dbReference type="CDD" id="cd17341">
    <property type="entry name" value="MFS_NRT2_like"/>
    <property type="match status" value="1"/>
</dbReference>
<feature type="transmembrane region" description="Helical" evidence="8">
    <location>
        <begin position="97"/>
        <end position="118"/>
    </location>
</feature>
<evidence type="ECO:0000256" key="7">
    <source>
        <dbReference type="ARBA" id="ARBA00023136"/>
    </source>
</evidence>
<keyword evidence="7 8" id="KW-0472">Membrane</keyword>
<dbReference type="CDD" id="cd00130">
    <property type="entry name" value="PAS"/>
    <property type="match status" value="1"/>
</dbReference>
<gene>
    <name evidence="12" type="ORF">KCX74_03855</name>
</gene>
<dbReference type="Gene3D" id="3.30.450.20">
    <property type="entry name" value="PAS domain"/>
    <property type="match status" value="1"/>
</dbReference>
<dbReference type="InterPro" id="IPR001610">
    <property type="entry name" value="PAC"/>
</dbReference>
<comment type="subcellular location">
    <subcellularLocation>
        <location evidence="1">Cell membrane</location>
        <topology evidence="1">Multi-pass membrane protein</topology>
    </subcellularLocation>
</comment>
<organism evidence="12 13">
    <name type="scientific">Virgibacillus salarius</name>
    <dbReference type="NCBI Taxonomy" id="447199"/>
    <lineage>
        <taxon>Bacteria</taxon>
        <taxon>Bacillati</taxon>
        <taxon>Bacillota</taxon>
        <taxon>Bacilli</taxon>
        <taxon>Bacillales</taxon>
        <taxon>Bacillaceae</taxon>
        <taxon>Virgibacillus</taxon>
    </lineage>
</organism>
<accession>A0A941DRD8</accession>
<feature type="transmembrane region" description="Helical" evidence="8">
    <location>
        <begin position="12"/>
        <end position="32"/>
    </location>
</feature>
<evidence type="ECO:0000313" key="13">
    <source>
        <dbReference type="Proteomes" id="UP000675284"/>
    </source>
</evidence>
<evidence type="ECO:0000256" key="5">
    <source>
        <dbReference type="ARBA" id="ARBA00022989"/>
    </source>
</evidence>
<comment type="caution">
    <text evidence="12">The sequence shown here is derived from an EMBL/GenBank/DDBJ whole genome shotgun (WGS) entry which is preliminary data.</text>
</comment>
<keyword evidence="13" id="KW-1185">Reference proteome</keyword>
<dbReference type="Proteomes" id="UP000675284">
    <property type="component" value="Unassembled WGS sequence"/>
</dbReference>
<feature type="transmembrane region" description="Helical" evidence="8">
    <location>
        <begin position="72"/>
        <end position="91"/>
    </location>
</feature>
<evidence type="ECO:0000256" key="1">
    <source>
        <dbReference type="ARBA" id="ARBA00004651"/>
    </source>
</evidence>
<keyword evidence="5 8" id="KW-1133">Transmembrane helix</keyword>
<dbReference type="EMBL" id="JAGSOT010000007">
    <property type="protein sequence ID" value="MBR7795175.1"/>
    <property type="molecule type" value="Genomic_DNA"/>
</dbReference>
<dbReference type="PROSITE" id="PS50850">
    <property type="entry name" value="MFS"/>
    <property type="match status" value="1"/>
</dbReference>
<evidence type="ECO:0000256" key="4">
    <source>
        <dbReference type="ARBA" id="ARBA00022692"/>
    </source>
</evidence>
<evidence type="ECO:0000259" key="10">
    <source>
        <dbReference type="PROSITE" id="PS50113"/>
    </source>
</evidence>
<comment type="similarity">
    <text evidence="2">Belongs to the major facilitator superfamily. Nitrate/nitrite porter (TC 2.A.1.8) family.</text>
</comment>
<feature type="domain" description="PAC" evidence="10">
    <location>
        <begin position="454"/>
        <end position="506"/>
    </location>
</feature>
<dbReference type="InterPro" id="IPR000700">
    <property type="entry name" value="PAS-assoc_C"/>
</dbReference>
<feature type="transmembrane region" description="Helical" evidence="8">
    <location>
        <begin position="161"/>
        <end position="180"/>
    </location>
</feature>
<dbReference type="Pfam" id="PF13426">
    <property type="entry name" value="PAS_9"/>
    <property type="match status" value="1"/>
</dbReference>
<feature type="transmembrane region" description="Helical" evidence="8">
    <location>
        <begin position="264"/>
        <end position="284"/>
    </location>
</feature>
<dbReference type="GO" id="GO:0042128">
    <property type="term" value="P:nitrate assimilation"/>
    <property type="evidence" value="ECO:0007669"/>
    <property type="project" value="UniProtKB-KW"/>
</dbReference>
<protein>
    <submittedName>
        <fullName evidence="12">MFS transporter</fullName>
    </submittedName>
</protein>
<dbReference type="InterPro" id="IPR011701">
    <property type="entry name" value="MFS"/>
</dbReference>
<dbReference type="SMART" id="SM00086">
    <property type="entry name" value="PAC"/>
    <property type="match status" value="1"/>
</dbReference>
<dbReference type="SUPFAM" id="SSF103473">
    <property type="entry name" value="MFS general substrate transporter"/>
    <property type="match status" value="1"/>
</dbReference>
<dbReference type="GO" id="GO:0005886">
    <property type="term" value="C:plasma membrane"/>
    <property type="evidence" value="ECO:0007669"/>
    <property type="project" value="UniProtKB-SubCell"/>
</dbReference>
<dbReference type="Gene3D" id="1.20.1250.20">
    <property type="entry name" value="MFS general substrate transporter like domains"/>
    <property type="match status" value="2"/>
</dbReference>
<evidence type="ECO:0000256" key="2">
    <source>
        <dbReference type="ARBA" id="ARBA00008432"/>
    </source>
</evidence>
<feature type="transmembrane region" description="Helical" evidence="8">
    <location>
        <begin position="290"/>
        <end position="312"/>
    </location>
</feature>
<evidence type="ECO:0000313" key="12">
    <source>
        <dbReference type="EMBL" id="MBR7795175.1"/>
    </source>
</evidence>
<sequence>MKKPGIQLSMQTSSLIVGFMIWVLISSLMPSIREDIVLTSGQASLVTAIPVILGSILRIPIGFYANRFGARWVFIVSFIILLFPVYYLSIASSFTDLLIGGLLLGVSGATFSIGVTSLPKYYPKEKHGFINGIYAVGNAGTAITTFAAPVIAQSLGWQSTIRLYILLIILFIGLNFLFGDKQETKVKNSMSEQIKGVYRNATLWFLSLFYFVTFGAFVAFTVFLPNFLVNNYHLDTVDAGLRTAGFIVLATLFRPLGGWLADKFNAYIMLMITFIGIAFSGILLSFSPGIGWYTIGSIAVAMSVGIGNGTVFKLVPLYFSKQAGIVNGIVSAMGGLGGFFPPIILTAVYTITDHYSIGFMALSQFAFICLVIVLFLYYQDQMNIERKIIESTAEAIIITNKDGVIQNANPAFTRVTGFTKENVIGKKPSILHSGKQDAAFYKKMWVHIHQKGFWEGEIWNKRKNGEIYKEWLNISAVKNNVGDVKYYVGMFNDLTEFNQSKYRDHHS</sequence>
<proteinExistence type="inferred from homology"/>
<dbReference type="InterPro" id="IPR044772">
    <property type="entry name" value="NO3_transporter"/>
</dbReference>
<evidence type="ECO:0000256" key="3">
    <source>
        <dbReference type="ARBA" id="ARBA00022448"/>
    </source>
</evidence>
<feature type="transmembrane region" description="Helical" evidence="8">
    <location>
        <begin position="324"/>
        <end position="351"/>
    </location>
</feature>
<keyword evidence="6" id="KW-0534">Nitrate assimilation</keyword>
<keyword evidence="4 8" id="KW-0812">Transmembrane</keyword>
<feature type="domain" description="PAS" evidence="9">
    <location>
        <begin position="381"/>
        <end position="426"/>
    </location>
</feature>
<dbReference type="NCBIfam" id="TIGR00229">
    <property type="entry name" value="sensory_box"/>
    <property type="match status" value="1"/>
</dbReference>
<evidence type="ECO:0000256" key="6">
    <source>
        <dbReference type="ARBA" id="ARBA00023063"/>
    </source>
</evidence>
<dbReference type="InterPro" id="IPR036259">
    <property type="entry name" value="MFS_trans_sf"/>
</dbReference>
<dbReference type="InterPro" id="IPR035965">
    <property type="entry name" value="PAS-like_dom_sf"/>
</dbReference>
<reference evidence="12" key="1">
    <citation type="submission" date="2021-04" db="EMBL/GenBank/DDBJ databases">
        <title>Isolation and polyphasic classification of algal microorganism.</title>
        <authorList>
            <person name="Wang S."/>
        </authorList>
    </citation>
    <scope>NUCLEOTIDE SEQUENCE</scope>
    <source>
        <strain evidence="12">720a</strain>
    </source>
</reference>
<dbReference type="SMART" id="SM00091">
    <property type="entry name" value="PAS"/>
    <property type="match status" value="1"/>
</dbReference>
<evidence type="ECO:0000259" key="9">
    <source>
        <dbReference type="PROSITE" id="PS50112"/>
    </source>
</evidence>
<name>A0A941DRD8_9BACI</name>
<dbReference type="PROSITE" id="PS50112">
    <property type="entry name" value="PAS"/>
    <property type="match status" value="1"/>
</dbReference>